<name>A0ABM3ZED5_PANGU</name>
<dbReference type="InterPro" id="IPR001584">
    <property type="entry name" value="Integrase_cat-core"/>
</dbReference>
<dbReference type="InterPro" id="IPR036397">
    <property type="entry name" value="RNaseH_sf"/>
</dbReference>
<keyword evidence="4" id="KW-1185">Reference proteome</keyword>
<sequence length="444" mass="49893">MGWVMRGWPTKVDSGDFQLFFNKKNELSMLGGCLLWGNRVVIPSCLRHRVLELLHEGHPGIVRMKSLARSYVWWPHLDQDVTEWVGKCRPCQESPLDPPVAPVREWEKPKGPWGRIHIDFAGPFHGQNFLIIVDAFSKWLEIALMPSITSEAVIKVLKKLFATHGLPDTLVSDNGPQFTATQFEGYLAELGIQHALSAPFHPASNGLVERFVRTAKEALSRLNAGDWQARIDQFLAIQHATLCTSTGYSPTELLMGRKLRCILDRLHPDYSTDNYKREEGGLRQFQIGTPVFTRNYANGPLWIKGVIVGITGPKSYIVDVGHGKIWRRHIDQLRKHLHCEACENSNTVKSNFKSFPETAISRPSKPKYLLGKPELQRRPSKSTLPAGDGHASGEIQEVPLAEPGETGGPSDRLDASPATELHRSTRVKSRPGHLRDFVCKYVNR</sequence>
<organism evidence="4 5">
    <name type="scientific">Pantherophis guttatus</name>
    <name type="common">Corn snake</name>
    <name type="synonym">Elaphe guttata</name>
    <dbReference type="NCBI Taxonomy" id="94885"/>
    <lineage>
        <taxon>Eukaryota</taxon>
        <taxon>Metazoa</taxon>
        <taxon>Chordata</taxon>
        <taxon>Craniata</taxon>
        <taxon>Vertebrata</taxon>
        <taxon>Euteleostomi</taxon>
        <taxon>Lepidosauria</taxon>
        <taxon>Squamata</taxon>
        <taxon>Bifurcata</taxon>
        <taxon>Unidentata</taxon>
        <taxon>Episquamata</taxon>
        <taxon>Toxicofera</taxon>
        <taxon>Serpentes</taxon>
        <taxon>Colubroidea</taxon>
        <taxon>Colubridae</taxon>
        <taxon>Colubrinae</taxon>
        <taxon>Pantherophis</taxon>
    </lineage>
</organism>
<feature type="domain" description="Integrase catalytic" evidence="3">
    <location>
        <begin position="108"/>
        <end position="258"/>
    </location>
</feature>
<dbReference type="PROSITE" id="PS50994">
    <property type="entry name" value="INTEGRASE"/>
    <property type="match status" value="1"/>
</dbReference>
<evidence type="ECO:0000259" key="3">
    <source>
        <dbReference type="PROSITE" id="PS50994"/>
    </source>
</evidence>
<dbReference type="Gene3D" id="1.10.340.70">
    <property type="match status" value="1"/>
</dbReference>
<dbReference type="GeneID" id="132711511"/>
<evidence type="ECO:0000313" key="4">
    <source>
        <dbReference type="Proteomes" id="UP001652622"/>
    </source>
</evidence>
<dbReference type="PANTHER" id="PTHR37984">
    <property type="entry name" value="PROTEIN CBG26694"/>
    <property type="match status" value="1"/>
</dbReference>
<protein>
    <recommendedName>
        <fullName evidence="1">Gypsy retrotransposon integrase-like protein 1</fullName>
    </recommendedName>
</protein>
<accession>A0ABM3ZED5</accession>
<evidence type="ECO:0000256" key="2">
    <source>
        <dbReference type="SAM" id="MobiDB-lite"/>
    </source>
</evidence>
<dbReference type="PANTHER" id="PTHR37984:SF12">
    <property type="entry name" value="RIBONUCLEASE H"/>
    <property type="match status" value="1"/>
</dbReference>
<gene>
    <name evidence="5" type="primary">LOC132711511</name>
</gene>
<dbReference type="InterPro" id="IPR012337">
    <property type="entry name" value="RNaseH-like_sf"/>
</dbReference>
<dbReference type="InterPro" id="IPR050951">
    <property type="entry name" value="Retrovirus_Pol_polyprotein"/>
</dbReference>
<evidence type="ECO:0000256" key="1">
    <source>
        <dbReference type="ARBA" id="ARBA00039658"/>
    </source>
</evidence>
<evidence type="ECO:0000313" key="5">
    <source>
        <dbReference type="RefSeq" id="XP_060546708.1"/>
    </source>
</evidence>
<dbReference type="Gene3D" id="3.30.420.10">
    <property type="entry name" value="Ribonuclease H-like superfamily/Ribonuclease H"/>
    <property type="match status" value="1"/>
</dbReference>
<dbReference type="Pfam" id="PF00665">
    <property type="entry name" value="rve"/>
    <property type="match status" value="1"/>
</dbReference>
<dbReference type="RefSeq" id="XP_060546708.1">
    <property type="nucleotide sequence ID" value="XM_060690725.1"/>
</dbReference>
<dbReference type="Pfam" id="PF17921">
    <property type="entry name" value="Integrase_H2C2"/>
    <property type="match status" value="1"/>
</dbReference>
<reference evidence="5" key="1">
    <citation type="submission" date="2025-08" db="UniProtKB">
        <authorList>
            <consortium name="RefSeq"/>
        </authorList>
    </citation>
    <scope>IDENTIFICATION</scope>
    <source>
        <tissue evidence="5">Blood</tissue>
    </source>
</reference>
<feature type="region of interest" description="Disordered" evidence="2">
    <location>
        <begin position="357"/>
        <end position="432"/>
    </location>
</feature>
<dbReference type="InterPro" id="IPR041588">
    <property type="entry name" value="Integrase_H2C2"/>
</dbReference>
<dbReference type="SUPFAM" id="SSF53098">
    <property type="entry name" value="Ribonuclease H-like"/>
    <property type="match status" value="1"/>
</dbReference>
<dbReference type="Proteomes" id="UP001652622">
    <property type="component" value="Unplaced"/>
</dbReference>
<proteinExistence type="predicted"/>